<comment type="caution">
    <text evidence="3">The sequence shown here is derived from an EMBL/GenBank/DDBJ whole genome shotgun (WGS) entry which is preliminary data.</text>
</comment>
<dbReference type="InterPro" id="IPR005801">
    <property type="entry name" value="ADC_synthase"/>
</dbReference>
<dbReference type="Pfam" id="PF00425">
    <property type="entry name" value="Chorismate_bind"/>
    <property type="match status" value="1"/>
</dbReference>
<dbReference type="STRING" id="1801773.A3A03_00310"/>
<dbReference type="Proteomes" id="UP000176629">
    <property type="component" value="Unassembled WGS sequence"/>
</dbReference>
<evidence type="ECO:0008006" key="5">
    <source>
        <dbReference type="Google" id="ProtNLM"/>
    </source>
</evidence>
<reference evidence="3 4" key="1">
    <citation type="journal article" date="2016" name="Nat. Commun.">
        <title>Thousands of microbial genomes shed light on interconnected biogeochemical processes in an aquifer system.</title>
        <authorList>
            <person name="Anantharaman K."/>
            <person name="Brown C.T."/>
            <person name="Hug L.A."/>
            <person name="Sharon I."/>
            <person name="Castelle C.J."/>
            <person name="Probst A.J."/>
            <person name="Thomas B.C."/>
            <person name="Singh A."/>
            <person name="Wilkins M.J."/>
            <person name="Karaoz U."/>
            <person name="Brodie E.L."/>
            <person name="Williams K.H."/>
            <person name="Hubbard S.S."/>
            <person name="Banfield J.F."/>
        </authorList>
    </citation>
    <scope>NUCLEOTIDE SEQUENCE [LARGE SCALE GENOMIC DNA]</scope>
</reference>
<dbReference type="AlphaFoldDB" id="A0A1F6XJK2"/>
<organism evidence="3 4">
    <name type="scientific">Candidatus Nomurabacteria bacterium RIFCSPLOWO2_01_FULL_40_18</name>
    <dbReference type="NCBI Taxonomy" id="1801773"/>
    <lineage>
        <taxon>Bacteria</taxon>
        <taxon>Candidatus Nomuraibacteriota</taxon>
    </lineage>
</organism>
<proteinExistence type="predicted"/>
<feature type="domain" description="Chorismate-utilising enzyme C-terminal" evidence="1">
    <location>
        <begin position="208"/>
        <end position="469"/>
    </location>
</feature>
<sequence length="488" mass="54752">MNTQLKAFRQSFAQAKAENRERATLVRTVKMREPFEVYQSFIHQSYPSEIACIMESATHDGTKGRFSYVCMNGTDYTTFNTKKELGWLKEMLSRDCPPAHPTLPFVGGVVGCLTHELITLVEDTVKPHPIDPFQLPLGELCFFADVIVFDHETQEMHYVTNVRILNKTETEAYSEGLVNLRAMERMTSHKLVKWELPLIGPIESNMTQAEYCEMVLKGKEHIDAGDVFQVVLSQRFQVSYQSHRSEGPGLSLYAKLRELNPSPFMFHMRFGQSMKGLTLLGASPEIAVHIANREMCIRPIAGTRKRGATPPEDKLIALELKNDPKELAEHRMLVDLARNDIGRFCKADSITIPELMQVEPYSHVMHLTSEVRGKLRDGVHPLDACLGSLPAGTLSGAPKVRALQIISELEKSRRGPYGGAFGWMTDQAINTCIFIRSAMLLKGMLCWQSGGGIVADSTPQGEYYESLAKALAIETALKQIGKHWKNHE</sequence>
<dbReference type="InterPro" id="IPR015890">
    <property type="entry name" value="Chorismate_C"/>
</dbReference>
<gene>
    <name evidence="3" type="ORF">A3A03_00310</name>
</gene>
<evidence type="ECO:0000313" key="4">
    <source>
        <dbReference type="Proteomes" id="UP000176629"/>
    </source>
</evidence>
<dbReference type="PRINTS" id="PR00095">
    <property type="entry name" value="ANTSNTHASEI"/>
</dbReference>
<dbReference type="InterPro" id="IPR019999">
    <property type="entry name" value="Anth_synth_I-like"/>
</dbReference>
<accession>A0A1F6XJK2</accession>
<evidence type="ECO:0000259" key="1">
    <source>
        <dbReference type="Pfam" id="PF00425"/>
    </source>
</evidence>
<dbReference type="Pfam" id="PF04715">
    <property type="entry name" value="Anth_synt_I_N"/>
    <property type="match status" value="1"/>
</dbReference>
<dbReference type="PANTHER" id="PTHR11236:SF9">
    <property type="entry name" value="ANTHRANILATE SYNTHASE COMPONENT 1"/>
    <property type="match status" value="1"/>
</dbReference>
<dbReference type="EMBL" id="MFUX01000026">
    <property type="protein sequence ID" value="OGI94313.1"/>
    <property type="molecule type" value="Genomic_DNA"/>
</dbReference>
<dbReference type="SUPFAM" id="SSF56322">
    <property type="entry name" value="ADC synthase"/>
    <property type="match status" value="1"/>
</dbReference>
<dbReference type="GO" id="GO:0000162">
    <property type="term" value="P:L-tryptophan biosynthetic process"/>
    <property type="evidence" value="ECO:0007669"/>
    <property type="project" value="TreeGrafter"/>
</dbReference>
<dbReference type="InterPro" id="IPR006805">
    <property type="entry name" value="Anth_synth_I_N"/>
</dbReference>
<dbReference type="PANTHER" id="PTHR11236">
    <property type="entry name" value="AMINOBENZOATE/ANTHRANILATE SYNTHASE"/>
    <property type="match status" value="1"/>
</dbReference>
<dbReference type="Gene3D" id="3.60.120.10">
    <property type="entry name" value="Anthranilate synthase"/>
    <property type="match status" value="1"/>
</dbReference>
<evidence type="ECO:0000259" key="2">
    <source>
        <dbReference type="Pfam" id="PF04715"/>
    </source>
</evidence>
<protein>
    <recommendedName>
        <fullName evidence="5">Anthranilate synthase component I</fullName>
    </recommendedName>
</protein>
<evidence type="ECO:0000313" key="3">
    <source>
        <dbReference type="EMBL" id="OGI94313.1"/>
    </source>
</evidence>
<feature type="domain" description="Anthranilate synthase component I N-terminal" evidence="2">
    <location>
        <begin position="33"/>
        <end position="157"/>
    </location>
</feature>
<name>A0A1F6XJK2_9BACT</name>